<dbReference type="Pfam" id="PF19765">
    <property type="entry name" value="DUF6252"/>
    <property type="match status" value="1"/>
</dbReference>
<evidence type="ECO:0000313" key="2">
    <source>
        <dbReference type="Proteomes" id="UP001139461"/>
    </source>
</evidence>
<evidence type="ECO:0000313" key="1">
    <source>
        <dbReference type="EMBL" id="MCG2417969.1"/>
    </source>
</evidence>
<dbReference type="EMBL" id="JAIRBA010000004">
    <property type="protein sequence ID" value="MCG2417969.1"/>
    <property type="molecule type" value="Genomic_DNA"/>
</dbReference>
<dbReference type="AlphaFoldDB" id="A0A9X1QUD3"/>
<protein>
    <submittedName>
        <fullName evidence="1">Uncharacterized protein</fullName>
    </submittedName>
</protein>
<sequence>MKKLLFLIAVISLMSCEDTKTNVVALQAKVDNNLYISTEARAALNPNGTVTIQGFDRDESITIHLSRLGEGNFTIEEGARNYAIYGDMGGNVYTTDPNGEGVVTISELNETNKTLSGTFKFNAFLAGIDTVYVSKGVLYDIPYSNVNIDDPNNAGSFSANVNGIAFMPLTVSSRSTDNAIITSATTENAIMMVSVPTNVEPGEYTLPRAGFAAKYQGVDGLETTSEGTINILDHNISAETIKATFSFVTDMSEITEGQFDVGY</sequence>
<comment type="caution">
    <text evidence="1">The sequence shown here is derived from an EMBL/GenBank/DDBJ whole genome shotgun (WGS) entry which is preliminary data.</text>
</comment>
<dbReference type="PROSITE" id="PS51257">
    <property type="entry name" value="PROKAR_LIPOPROTEIN"/>
    <property type="match status" value="1"/>
</dbReference>
<gene>
    <name evidence="1" type="ORF">K8089_02970</name>
</gene>
<organism evidence="1 2">
    <name type="scientific">Aequorivita vitellina</name>
    <dbReference type="NCBI Taxonomy" id="2874475"/>
    <lineage>
        <taxon>Bacteria</taxon>
        <taxon>Pseudomonadati</taxon>
        <taxon>Bacteroidota</taxon>
        <taxon>Flavobacteriia</taxon>
        <taxon>Flavobacteriales</taxon>
        <taxon>Flavobacteriaceae</taxon>
        <taxon>Aequorivita</taxon>
    </lineage>
</organism>
<reference evidence="1" key="1">
    <citation type="submission" date="2021-09" db="EMBL/GenBank/DDBJ databases">
        <title>Genome of Aequorivita sp. strain F47161.</title>
        <authorList>
            <person name="Wang Y."/>
        </authorList>
    </citation>
    <scope>NUCLEOTIDE SEQUENCE</scope>
    <source>
        <strain evidence="1">F47161</strain>
    </source>
</reference>
<keyword evidence="2" id="KW-1185">Reference proteome</keyword>
<name>A0A9X1QUD3_9FLAO</name>
<dbReference type="InterPro" id="IPR046219">
    <property type="entry name" value="DUF6252"/>
</dbReference>
<dbReference type="Proteomes" id="UP001139461">
    <property type="component" value="Unassembled WGS sequence"/>
</dbReference>
<dbReference type="RefSeq" id="WP_237601782.1">
    <property type="nucleotide sequence ID" value="NZ_JAIRBA010000004.1"/>
</dbReference>
<accession>A0A9X1QUD3</accession>
<dbReference type="InterPro" id="IPR018247">
    <property type="entry name" value="EF_Hand_1_Ca_BS"/>
</dbReference>
<proteinExistence type="predicted"/>
<dbReference type="PROSITE" id="PS00018">
    <property type="entry name" value="EF_HAND_1"/>
    <property type="match status" value="1"/>
</dbReference>